<evidence type="ECO:0000313" key="3">
    <source>
        <dbReference type="Proteomes" id="UP001261125"/>
    </source>
</evidence>
<proteinExistence type="predicted"/>
<dbReference type="RefSeq" id="WP_316004510.1">
    <property type="nucleotide sequence ID" value="NZ_JAWDIT010000003.1"/>
</dbReference>
<dbReference type="EMBL" id="JAWDIT010000003">
    <property type="protein sequence ID" value="MDU0346101.1"/>
    <property type="molecule type" value="Genomic_DNA"/>
</dbReference>
<feature type="region of interest" description="Disordered" evidence="1">
    <location>
        <begin position="102"/>
        <end position="178"/>
    </location>
</feature>
<reference evidence="2 3" key="1">
    <citation type="submission" date="2023-09" db="EMBL/GenBank/DDBJ databases">
        <title>Microbacterium fusihabitans sp. nov., Microbacterium phycihabitans sp. nov., and Microbacterium cervinum sp. nov., isolated from dried seaweeds of beach.</title>
        <authorList>
            <person name="Lee S.D."/>
        </authorList>
    </citation>
    <scope>NUCLEOTIDE SEQUENCE [LARGE SCALE GENOMIC DNA]</scope>
    <source>
        <strain evidence="2 3">KSW2-29</strain>
    </source>
</reference>
<gene>
    <name evidence="2" type="ORF">RWH44_10345</name>
</gene>
<organism evidence="2 3">
    <name type="scientific">Microbacterium phycohabitans</name>
    <dbReference type="NCBI Taxonomy" id="3075993"/>
    <lineage>
        <taxon>Bacteria</taxon>
        <taxon>Bacillati</taxon>
        <taxon>Actinomycetota</taxon>
        <taxon>Actinomycetes</taxon>
        <taxon>Micrococcales</taxon>
        <taxon>Microbacteriaceae</taxon>
        <taxon>Microbacterium</taxon>
    </lineage>
</organism>
<evidence type="ECO:0000256" key="1">
    <source>
        <dbReference type="SAM" id="MobiDB-lite"/>
    </source>
</evidence>
<accession>A0ABU3SN50</accession>
<evidence type="ECO:0000313" key="2">
    <source>
        <dbReference type="EMBL" id="MDU0346101.1"/>
    </source>
</evidence>
<comment type="caution">
    <text evidence="2">The sequence shown here is derived from an EMBL/GenBank/DDBJ whole genome shotgun (WGS) entry which is preliminary data.</text>
</comment>
<evidence type="ECO:0008006" key="4">
    <source>
        <dbReference type="Google" id="ProtNLM"/>
    </source>
</evidence>
<feature type="compositionally biased region" description="Polar residues" evidence="1">
    <location>
        <begin position="102"/>
        <end position="112"/>
    </location>
</feature>
<name>A0ABU3SN50_9MICO</name>
<sequence>MDVDTDQLSLAQQVLERQAGYGQAIGEHLESYARLNAGELGLILQLFQPISDGIVDVGKRVADMSSQAFGIGTERMGETVAAYRAAEQSAHDAIAQVAASLGINTPPSSPGTAPTLGAPRSRRRSAERRTSVAPPVRAPARWGQNGAPCSRVSTSVRPASKRFSAARTRLPPHRLCGR</sequence>
<protein>
    <recommendedName>
        <fullName evidence="4">WXG100 family type VII secretion target</fullName>
    </recommendedName>
</protein>
<keyword evidence="3" id="KW-1185">Reference proteome</keyword>
<dbReference type="Proteomes" id="UP001261125">
    <property type="component" value="Unassembled WGS sequence"/>
</dbReference>